<name>A0ABR4CC56_9HELO</name>
<feature type="compositionally biased region" description="Acidic residues" evidence="1">
    <location>
        <begin position="77"/>
        <end position="89"/>
    </location>
</feature>
<evidence type="ECO:0000256" key="1">
    <source>
        <dbReference type="SAM" id="MobiDB-lite"/>
    </source>
</evidence>
<feature type="region of interest" description="Disordered" evidence="1">
    <location>
        <begin position="37"/>
        <end position="119"/>
    </location>
</feature>
<dbReference type="Proteomes" id="UP001595075">
    <property type="component" value="Unassembled WGS sequence"/>
</dbReference>
<feature type="compositionally biased region" description="Basic and acidic residues" evidence="1">
    <location>
        <begin position="37"/>
        <end position="51"/>
    </location>
</feature>
<comment type="caution">
    <text evidence="2">The sequence shown here is derived from an EMBL/GenBank/DDBJ whole genome shotgun (WGS) entry which is preliminary data.</text>
</comment>
<proteinExistence type="predicted"/>
<reference evidence="2 3" key="1">
    <citation type="journal article" date="2024" name="Commun. Biol.">
        <title>Comparative genomic analysis of thermophilic fungi reveals convergent evolutionary adaptations and gene losses.</title>
        <authorList>
            <person name="Steindorff A.S."/>
            <person name="Aguilar-Pontes M.V."/>
            <person name="Robinson A.J."/>
            <person name="Andreopoulos B."/>
            <person name="LaButti K."/>
            <person name="Kuo A."/>
            <person name="Mondo S."/>
            <person name="Riley R."/>
            <person name="Otillar R."/>
            <person name="Haridas S."/>
            <person name="Lipzen A."/>
            <person name="Grimwood J."/>
            <person name="Schmutz J."/>
            <person name="Clum A."/>
            <person name="Reid I.D."/>
            <person name="Moisan M.C."/>
            <person name="Butler G."/>
            <person name="Nguyen T.T.M."/>
            <person name="Dewar K."/>
            <person name="Conant G."/>
            <person name="Drula E."/>
            <person name="Henrissat B."/>
            <person name="Hansel C."/>
            <person name="Singer S."/>
            <person name="Hutchinson M.I."/>
            <person name="de Vries R.P."/>
            <person name="Natvig D.O."/>
            <person name="Powell A.J."/>
            <person name="Tsang A."/>
            <person name="Grigoriev I.V."/>
        </authorList>
    </citation>
    <scope>NUCLEOTIDE SEQUENCE [LARGE SCALE GENOMIC DNA]</scope>
    <source>
        <strain evidence="2 3">CBS 494.80</strain>
    </source>
</reference>
<sequence length="119" mass="13634">MTDLLALTLQYHIVARQYKKTASREYKIVQERRTTAKEKFIGREGPKDSLNRNDSTTSVAGITGDKFYTPNKKMEEDPVDEQGEVEDQNVADTKEANTNRGNDNTFVDRDFINNVNEED</sequence>
<gene>
    <name evidence="2" type="ORF">VTL71DRAFT_1909</name>
</gene>
<evidence type="ECO:0000313" key="2">
    <source>
        <dbReference type="EMBL" id="KAL2067484.1"/>
    </source>
</evidence>
<organism evidence="2 3">
    <name type="scientific">Oculimacula yallundae</name>
    <dbReference type="NCBI Taxonomy" id="86028"/>
    <lineage>
        <taxon>Eukaryota</taxon>
        <taxon>Fungi</taxon>
        <taxon>Dikarya</taxon>
        <taxon>Ascomycota</taxon>
        <taxon>Pezizomycotina</taxon>
        <taxon>Leotiomycetes</taxon>
        <taxon>Helotiales</taxon>
        <taxon>Ploettnerulaceae</taxon>
        <taxon>Oculimacula</taxon>
    </lineage>
</organism>
<protein>
    <submittedName>
        <fullName evidence="2">Uncharacterized protein</fullName>
    </submittedName>
</protein>
<accession>A0ABR4CC56</accession>
<keyword evidence="3" id="KW-1185">Reference proteome</keyword>
<evidence type="ECO:0000313" key="3">
    <source>
        <dbReference type="Proteomes" id="UP001595075"/>
    </source>
</evidence>
<dbReference type="EMBL" id="JAZHXI010000010">
    <property type="protein sequence ID" value="KAL2067484.1"/>
    <property type="molecule type" value="Genomic_DNA"/>
</dbReference>